<evidence type="ECO:0000313" key="2">
    <source>
        <dbReference type="EMBL" id="CUS51938.1"/>
    </source>
</evidence>
<protein>
    <submittedName>
        <fullName evidence="2">Uncharacterized protein</fullName>
    </submittedName>
</protein>
<dbReference type="EMBL" id="CZRL01000073">
    <property type="protein sequence ID" value="CUS51938.1"/>
    <property type="molecule type" value="Genomic_DNA"/>
</dbReference>
<accession>A0A161K692</accession>
<proteinExistence type="predicted"/>
<sequence length="38" mass="4241">MRSKKPNYFFLLVINIVVIISAATVTRFPPRGHNPAGD</sequence>
<gene>
    <name evidence="2" type="ORF">MGWOODY_XGa275</name>
</gene>
<dbReference type="AlphaFoldDB" id="A0A161K692"/>
<keyword evidence="1" id="KW-1133">Transmembrane helix</keyword>
<evidence type="ECO:0000256" key="1">
    <source>
        <dbReference type="SAM" id="Phobius"/>
    </source>
</evidence>
<organism evidence="2">
    <name type="scientific">hydrothermal vent metagenome</name>
    <dbReference type="NCBI Taxonomy" id="652676"/>
    <lineage>
        <taxon>unclassified sequences</taxon>
        <taxon>metagenomes</taxon>
        <taxon>ecological metagenomes</taxon>
    </lineage>
</organism>
<feature type="transmembrane region" description="Helical" evidence="1">
    <location>
        <begin position="7"/>
        <end position="28"/>
    </location>
</feature>
<reference evidence="2" key="1">
    <citation type="submission" date="2015-10" db="EMBL/GenBank/DDBJ databases">
        <authorList>
            <person name="Gilbert D.G."/>
        </authorList>
    </citation>
    <scope>NUCLEOTIDE SEQUENCE</scope>
</reference>
<keyword evidence="1" id="KW-0472">Membrane</keyword>
<name>A0A161K692_9ZZZZ</name>
<keyword evidence="1" id="KW-0812">Transmembrane</keyword>